<dbReference type="InterPro" id="IPR001405">
    <property type="entry name" value="UPF0758"/>
</dbReference>
<dbReference type="PROSITE" id="PS01302">
    <property type="entry name" value="UPF0758"/>
    <property type="match status" value="1"/>
</dbReference>
<dbReference type="Gene3D" id="3.40.140.10">
    <property type="entry name" value="Cytidine Deaminase, domain 2"/>
    <property type="match status" value="1"/>
</dbReference>
<accession>A0A0R2CUH9</accession>
<dbReference type="PROSITE" id="PS50249">
    <property type="entry name" value="MPN"/>
    <property type="match status" value="1"/>
</dbReference>
<keyword evidence="2" id="KW-0645">Protease</keyword>
<dbReference type="GO" id="GO:0046872">
    <property type="term" value="F:metal ion binding"/>
    <property type="evidence" value="ECO:0007669"/>
    <property type="project" value="UniProtKB-KW"/>
</dbReference>
<evidence type="ECO:0000256" key="1">
    <source>
        <dbReference type="ARBA" id="ARBA00010243"/>
    </source>
</evidence>
<evidence type="ECO:0000256" key="4">
    <source>
        <dbReference type="ARBA" id="ARBA00022801"/>
    </source>
</evidence>
<evidence type="ECO:0000313" key="9">
    <source>
        <dbReference type="EMBL" id="KRM95421.1"/>
    </source>
</evidence>
<comment type="similarity">
    <text evidence="1">Belongs to the UPF0758 family.</text>
</comment>
<evidence type="ECO:0000256" key="2">
    <source>
        <dbReference type="ARBA" id="ARBA00022670"/>
    </source>
</evidence>
<name>A0A0R2CUH9_9LACO</name>
<dbReference type="AlphaFoldDB" id="A0A0R2CUH9"/>
<evidence type="ECO:0000256" key="3">
    <source>
        <dbReference type="ARBA" id="ARBA00022723"/>
    </source>
</evidence>
<keyword evidence="6" id="KW-0482">Metalloprotease</keyword>
<evidence type="ECO:0000256" key="6">
    <source>
        <dbReference type="ARBA" id="ARBA00023049"/>
    </source>
</evidence>
<keyword evidence="3" id="KW-0479">Metal-binding</keyword>
<feature type="domain" description="MPN" evidence="8">
    <location>
        <begin position="1"/>
        <end position="64"/>
    </location>
</feature>
<keyword evidence="10" id="KW-1185">Reference proteome</keyword>
<dbReference type="Proteomes" id="UP000051015">
    <property type="component" value="Unassembled WGS sequence"/>
</dbReference>
<evidence type="ECO:0000256" key="7">
    <source>
        <dbReference type="SAM" id="MobiDB-lite"/>
    </source>
</evidence>
<keyword evidence="5" id="KW-0862">Zinc</keyword>
<proteinExistence type="inferred from homology"/>
<evidence type="ECO:0000259" key="8">
    <source>
        <dbReference type="PROSITE" id="PS50249"/>
    </source>
</evidence>
<dbReference type="PANTHER" id="PTHR30471">
    <property type="entry name" value="DNA REPAIR PROTEIN RADC"/>
    <property type="match status" value="1"/>
</dbReference>
<dbReference type="EMBL" id="AYZD01000027">
    <property type="protein sequence ID" value="KRM95421.1"/>
    <property type="molecule type" value="Genomic_DNA"/>
</dbReference>
<dbReference type="PANTHER" id="PTHR30471:SF3">
    <property type="entry name" value="UPF0758 PROTEIN YEES-RELATED"/>
    <property type="match status" value="1"/>
</dbReference>
<dbReference type="InterPro" id="IPR020891">
    <property type="entry name" value="UPF0758_CS"/>
</dbReference>
<reference evidence="9 10" key="1">
    <citation type="journal article" date="2015" name="Genome Announc.">
        <title>Expanding the biotechnology potential of lactobacilli through comparative genomics of 213 strains and associated genera.</title>
        <authorList>
            <person name="Sun Z."/>
            <person name="Harris H.M."/>
            <person name="McCann A."/>
            <person name="Guo C."/>
            <person name="Argimon S."/>
            <person name="Zhang W."/>
            <person name="Yang X."/>
            <person name="Jeffery I.B."/>
            <person name="Cooney J.C."/>
            <person name="Kagawa T.F."/>
            <person name="Liu W."/>
            <person name="Song Y."/>
            <person name="Salvetti E."/>
            <person name="Wrobel A."/>
            <person name="Rasinkangas P."/>
            <person name="Parkhill J."/>
            <person name="Rea M.C."/>
            <person name="O'Sullivan O."/>
            <person name="Ritari J."/>
            <person name="Douillard F.P."/>
            <person name="Paul Ross R."/>
            <person name="Yang R."/>
            <person name="Briner A.E."/>
            <person name="Felis G.E."/>
            <person name="de Vos W.M."/>
            <person name="Barrangou R."/>
            <person name="Klaenhammer T.R."/>
            <person name="Caufield P.W."/>
            <person name="Cui Y."/>
            <person name="Zhang H."/>
            <person name="O'Toole P.W."/>
        </authorList>
    </citation>
    <scope>NUCLEOTIDE SEQUENCE [LARGE SCALE GENOMIC DNA]</scope>
    <source>
        <strain evidence="9 10">DSM 21051</strain>
    </source>
</reference>
<dbReference type="Pfam" id="PF04002">
    <property type="entry name" value="RadC"/>
    <property type="match status" value="1"/>
</dbReference>
<evidence type="ECO:0000256" key="5">
    <source>
        <dbReference type="ARBA" id="ARBA00022833"/>
    </source>
</evidence>
<organism evidence="9 10">
    <name type="scientific">Liquorilactobacillus aquaticus DSM 21051</name>
    <dbReference type="NCBI Taxonomy" id="1423725"/>
    <lineage>
        <taxon>Bacteria</taxon>
        <taxon>Bacillati</taxon>
        <taxon>Bacillota</taxon>
        <taxon>Bacilli</taxon>
        <taxon>Lactobacillales</taxon>
        <taxon>Lactobacillaceae</taxon>
        <taxon>Liquorilactobacillus</taxon>
    </lineage>
</organism>
<gene>
    <name evidence="9" type="ORF">FC19_GL002039</name>
</gene>
<sequence length="70" mass="7600">MLSNASSVIVAHNHPSGETTPSKEDISFTRGLYQACELLQIKLLDHLVIGFGGEYLSMRAENMFGAADSE</sequence>
<dbReference type="GO" id="GO:0006508">
    <property type="term" value="P:proteolysis"/>
    <property type="evidence" value="ECO:0007669"/>
    <property type="project" value="UniProtKB-KW"/>
</dbReference>
<feature type="region of interest" description="Disordered" evidence="7">
    <location>
        <begin position="1"/>
        <end position="24"/>
    </location>
</feature>
<dbReference type="STRING" id="1423725.FC19_GL002039"/>
<protein>
    <recommendedName>
        <fullName evidence="8">MPN domain-containing protein</fullName>
    </recommendedName>
</protein>
<evidence type="ECO:0000313" key="10">
    <source>
        <dbReference type="Proteomes" id="UP000051015"/>
    </source>
</evidence>
<dbReference type="InterPro" id="IPR025657">
    <property type="entry name" value="RadC_JAB"/>
</dbReference>
<keyword evidence="4" id="KW-0378">Hydrolase</keyword>
<comment type="caution">
    <text evidence="9">The sequence shown here is derived from an EMBL/GenBank/DDBJ whole genome shotgun (WGS) entry which is preliminary data.</text>
</comment>
<dbReference type="PATRIC" id="fig|1423725.3.peg.2095"/>
<dbReference type="GO" id="GO:0008237">
    <property type="term" value="F:metallopeptidase activity"/>
    <property type="evidence" value="ECO:0007669"/>
    <property type="project" value="UniProtKB-KW"/>
</dbReference>
<dbReference type="InterPro" id="IPR037518">
    <property type="entry name" value="MPN"/>
</dbReference>